<dbReference type="CDD" id="cd00448">
    <property type="entry name" value="YjgF_YER057c_UK114_family"/>
    <property type="match status" value="1"/>
</dbReference>
<keyword evidence="3" id="KW-1185">Reference proteome</keyword>
<dbReference type="SUPFAM" id="SSF55298">
    <property type="entry name" value="YjgF-like"/>
    <property type="match status" value="1"/>
</dbReference>
<dbReference type="KEGG" id="ares:IWH25_13340"/>
<dbReference type="InterPro" id="IPR006175">
    <property type="entry name" value="YjgF/YER057c/UK114"/>
</dbReference>
<dbReference type="Proteomes" id="UP000663444">
    <property type="component" value="Chromosome"/>
</dbReference>
<evidence type="ECO:0000313" key="2">
    <source>
        <dbReference type="EMBL" id="QRJ62748.1"/>
    </source>
</evidence>
<accession>A0A974PX31</accession>
<dbReference type="EMBL" id="CP064781">
    <property type="protein sequence ID" value="QRJ62748.1"/>
    <property type="molecule type" value="Genomic_DNA"/>
</dbReference>
<dbReference type="PANTHER" id="PTHR11803">
    <property type="entry name" value="2-IMINOBUTANOATE/2-IMINOPROPANOATE DEAMINASE RIDA"/>
    <property type="match status" value="1"/>
</dbReference>
<dbReference type="AlphaFoldDB" id="A0A974PX31"/>
<dbReference type="InterPro" id="IPR035959">
    <property type="entry name" value="RutC-like_sf"/>
</dbReference>
<evidence type="ECO:0000256" key="1">
    <source>
        <dbReference type="ARBA" id="ARBA00010552"/>
    </source>
</evidence>
<organism evidence="2 3">
    <name type="scientific">Azospira restricta</name>
    <dbReference type="NCBI Taxonomy" id="404405"/>
    <lineage>
        <taxon>Bacteria</taxon>
        <taxon>Pseudomonadati</taxon>
        <taxon>Pseudomonadota</taxon>
        <taxon>Betaproteobacteria</taxon>
        <taxon>Rhodocyclales</taxon>
        <taxon>Rhodocyclaceae</taxon>
        <taxon>Azospira</taxon>
    </lineage>
</organism>
<dbReference type="GO" id="GO:0005829">
    <property type="term" value="C:cytosol"/>
    <property type="evidence" value="ECO:0007669"/>
    <property type="project" value="TreeGrafter"/>
</dbReference>
<dbReference type="NCBIfam" id="TIGR00004">
    <property type="entry name" value="Rid family detoxifying hydrolase"/>
    <property type="match status" value="1"/>
</dbReference>
<dbReference type="Gene3D" id="3.30.1330.40">
    <property type="entry name" value="RutC-like"/>
    <property type="match status" value="1"/>
</dbReference>
<reference evidence="2" key="1">
    <citation type="submission" date="2020-11" db="EMBL/GenBank/DDBJ databases">
        <title>Azospira restricta DSM 18626 genome sequence.</title>
        <authorList>
            <person name="Moe W.M."/>
        </authorList>
    </citation>
    <scope>NUCLEOTIDE SEQUENCE</scope>
    <source>
        <strain evidence="2">DSM 18626</strain>
    </source>
</reference>
<dbReference type="PANTHER" id="PTHR11803:SF39">
    <property type="entry name" value="2-IMINOBUTANOATE_2-IMINOPROPANOATE DEAMINASE"/>
    <property type="match status" value="1"/>
</dbReference>
<dbReference type="RefSeq" id="WP_203386279.1">
    <property type="nucleotide sequence ID" value="NZ_CP064781.1"/>
</dbReference>
<dbReference type="InterPro" id="IPR006056">
    <property type="entry name" value="RidA"/>
</dbReference>
<comment type="similarity">
    <text evidence="1">Belongs to the RutC family.</text>
</comment>
<proteinExistence type="inferred from homology"/>
<evidence type="ECO:0000313" key="3">
    <source>
        <dbReference type="Proteomes" id="UP000663444"/>
    </source>
</evidence>
<dbReference type="Pfam" id="PF01042">
    <property type="entry name" value="Ribonuc_L-PSP"/>
    <property type="match status" value="1"/>
</dbReference>
<name>A0A974PX31_9RHOO</name>
<dbReference type="FunFam" id="3.30.1330.40:FF:000001">
    <property type="entry name" value="L-PSP family endoribonuclease"/>
    <property type="match status" value="1"/>
</dbReference>
<dbReference type="GO" id="GO:0019239">
    <property type="term" value="F:deaminase activity"/>
    <property type="evidence" value="ECO:0007669"/>
    <property type="project" value="TreeGrafter"/>
</dbReference>
<gene>
    <name evidence="2" type="ORF">IWH25_13340</name>
</gene>
<sequence length="125" mass="12912">MEFVATKDAPAAIGPYSQAVASDGWLFTSGQIPLTAAGEKVDGDIARQTGQVLDNLEAILASRGLGLSAVVSTTVYLTDLAEFAAMNAVYATRFGSQLPARTTVQVAALPTGARVEISAVARLAR</sequence>
<protein>
    <submittedName>
        <fullName evidence="2">Deaminase</fullName>
    </submittedName>
</protein>